<proteinExistence type="predicted"/>
<protein>
    <submittedName>
        <fullName evidence="1">Uncharacterized protein</fullName>
    </submittedName>
</protein>
<sequence>MRVCLWFSGCDPSLGSGADIRIEVEAVWPSEAVQQVMEHYHLVSVEAALIQTLVSDEHLWLCAPVIGQDGLLYRL</sequence>
<keyword evidence="2" id="KW-1185">Reference proteome</keyword>
<name>A0A401ZZ44_9CHLR</name>
<evidence type="ECO:0000313" key="2">
    <source>
        <dbReference type="Proteomes" id="UP000287352"/>
    </source>
</evidence>
<dbReference type="EMBL" id="BIFR01000001">
    <property type="protein sequence ID" value="GCE12120.1"/>
    <property type="molecule type" value="Genomic_DNA"/>
</dbReference>
<organism evidence="1 2">
    <name type="scientific">Tengunoibacter tsumagoiensis</name>
    <dbReference type="NCBI Taxonomy" id="2014871"/>
    <lineage>
        <taxon>Bacteria</taxon>
        <taxon>Bacillati</taxon>
        <taxon>Chloroflexota</taxon>
        <taxon>Ktedonobacteria</taxon>
        <taxon>Ktedonobacterales</taxon>
        <taxon>Dictyobacteraceae</taxon>
        <taxon>Tengunoibacter</taxon>
    </lineage>
</organism>
<dbReference type="Proteomes" id="UP000287352">
    <property type="component" value="Unassembled WGS sequence"/>
</dbReference>
<accession>A0A401ZZ44</accession>
<gene>
    <name evidence="1" type="ORF">KTT_19790</name>
</gene>
<evidence type="ECO:0000313" key="1">
    <source>
        <dbReference type="EMBL" id="GCE12120.1"/>
    </source>
</evidence>
<dbReference type="AlphaFoldDB" id="A0A401ZZ44"/>
<reference evidence="2" key="1">
    <citation type="submission" date="2018-12" db="EMBL/GenBank/DDBJ databases">
        <title>Tengunoibacter tsumagoiensis gen. nov., sp. nov., Dictyobacter kobayashii sp. nov., D. alpinus sp. nov., and D. joshuensis sp. nov. and description of Dictyobacteraceae fam. nov. within the order Ktedonobacterales isolated from Tengu-no-mugimeshi.</title>
        <authorList>
            <person name="Wang C.M."/>
            <person name="Zheng Y."/>
            <person name="Sakai Y."/>
            <person name="Toyoda A."/>
            <person name="Minakuchi Y."/>
            <person name="Abe K."/>
            <person name="Yokota A."/>
            <person name="Yabe S."/>
        </authorList>
    </citation>
    <scope>NUCLEOTIDE SEQUENCE [LARGE SCALE GENOMIC DNA]</scope>
    <source>
        <strain evidence="2">Uno3</strain>
    </source>
</reference>
<comment type="caution">
    <text evidence="1">The sequence shown here is derived from an EMBL/GenBank/DDBJ whole genome shotgun (WGS) entry which is preliminary data.</text>
</comment>